<evidence type="ECO:0000256" key="3">
    <source>
        <dbReference type="ARBA" id="ARBA00023274"/>
    </source>
</evidence>
<evidence type="ECO:0000313" key="5">
    <source>
        <dbReference type="EMBL" id="MPM81026.1"/>
    </source>
</evidence>
<dbReference type="PANTHER" id="PTHR10934">
    <property type="entry name" value="60S RIBOSOMAL PROTEIN L18"/>
    <property type="match status" value="1"/>
</dbReference>
<name>A0A645CV61_9ZZZZ</name>
<dbReference type="GO" id="GO:0003735">
    <property type="term" value="F:structural constituent of ribosome"/>
    <property type="evidence" value="ECO:0007669"/>
    <property type="project" value="InterPro"/>
</dbReference>
<reference evidence="5" key="1">
    <citation type="submission" date="2019-08" db="EMBL/GenBank/DDBJ databases">
        <authorList>
            <person name="Kucharzyk K."/>
            <person name="Murdoch R.W."/>
            <person name="Higgins S."/>
            <person name="Loffler F."/>
        </authorList>
    </citation>
    <scope>NUCLEOTIDE SEQUENCE</scope>
</reference>
<dbReference type="HAMAP" id="MF_00329">
    <property type="entry name" value="Ribosomal_eL18"/>
    <property type="match status" value="1"/>
</dbReference>
<dbReference type="InterPro" id="IPR001196">
    <property type="entry name" value="Ribosomal_uL15_CS"/>
</dbReference>
<dbReference type="GO" id="GO:0003723">
    <property type="term" value="F:RNA binding"/>
    <property type="evidence" value="ECO:0007669"/>
    <property type="project" value="TreeGrafter"/>
</dbReference>
<dbReference type="GO" id="GO:0022625">
    <property type="term" value="C:cytosolic large ribosomal subunit"/>
    <property type="evidence" value="ECO:0007669"/>
    <property type="project" value="TreeGrafter"/>
</dbReference>
<feature type="domain" description="Large ribosomal subunit protein uL15/eL18" evidence="4">
    <location>
        <begin position="10"/>
        <end position="119"/>
    </location>
</feature>
<dbReference type="EMBL" id="VSSQ01030479">
    <property type="protein sequence ID" value="MPM81026.1"/>
    <property type="molecule type" value="Genomic_DNA"/>
</dbReference>
<dbReference type="InterPro" id="IPR021131">
    <property type="entry name" value="Ribosomal_uL15/eL18"/>
</dbReference>
<dbReference type="InterPro" id="IPR022947">
    <property type="entry name" value="Ribosomal_eL18_arc"/>
</dbReference>
<keyword evidence="3" id="KW-0687">Ribonucleoprotein</keyword>
<evidence type="ECO:0000259" key="4">
    <source>
        <dbReference type="Pfam" id="PF17135"/>
    </source>
</evidence>
<dbReference type="Gene3D" id="3.100.10.10">
    <property type="match status" value="1"/>
</dbReference>
<comment type="caution">
    <text evidence="5">The sequence shown here is derived from an EMBL/GenBank/DDBJ whole genome shotgun (WGS) entry which is preliminary data.</text>
</comment>
<dbReference type="SUPFAM" id="SSF52080">
    <property type="entry name" value="Ribosomal proteins L15p and L18e"/>
    <property type="match status" value="1"/>
</dbReference>
<evidence type="ECO:0000256" key="1">
    <source>
        <dbReference type="ARBA" id="ARBA00006815"/>
    </source>
</evidence>
<dbReference type="GO" id="GO:0006412">
    <property type="term" value="P:translation"/>
    <property type="evidence" value="ECO:0007669"/>
    <property type="project" value="InterPro"/>
</dbReference>
<protein>
    <recommendedName>
        <fullName evidence="4">Large ribosomal subunit protein uL15/eL18 domain-containing protein</fullName>
    </recommendedName>
</protein>
<dbReference type="PANTHER" id="PTHR10934:SF2">
    <property type="entry name" value="LARGE RIBOSOMAL SUBUNIT PROTEIN EL18"/>
    <property type="match status" value="1"/>
</dbReference>
<keyword evidence="2" id="KW-0689">Ribosomal protein</keyword>
<evidence type="ECO:0000256" key="2">
    <source>
        <dbReference type="ARBA" id="ARBA00022980"/>
    </source>
</evidence>
<dbReference type="NCBIfam" id="NF003079">
    <property type="entry name" value="PRK04005.1"/>
    <property type="match status" value="1"/>
</dbReference>
<comment type="similarity">
    <text evidence="1">Belongs to the eukaryotic ribosomal protein eL18 family.</text>
</comment>
<gene>
    <name evidence="5" type="ORF">SDC9_128077</name>
</gene>
<dbReference type="InterPro" id="IPR036227">
    <property type="entry name" value="Ribosomal_uL15/eL18_sf"/>
</dbReference>
<sequence length="119" mass="12964">MKSNKTDPNLIALIDDLKAKERETGAAIWRDIAKRLEKPRRNWAETNLSKLDRYAKEGDVIIVPGKVLAAGKISKTITVAAYSFSEAARAAILASGGNALCIPELMDKNPQGSGVRIMR</sequence>
<proteinExistence type="inferred from homology"/>
<accession>A0A645CV61</accession>
<dbReference type="Pfam" id="PF17135">
    <property type="entry name" value="Ribosomal_L18"/>
    <property type="match status" value="1"/>
</dbReference>
<dbReference type="PROSITE" id="PS00475">
    <property type="entry name" value="RIBOSOMAL_L15"/>
    <property type="match status" value="1"/>
</dbReference>
<dbReference type="AlphaFoldDB" id="A0A645CV61"/>
<dbReference type="InterPro" id="IPR000039">
    <property type="entry name" value="Ribosomal_eL18"/>
</dbReference>
<organism evidence="5">
    <name type="scientific">bioreactor metagenome</name>
    <dbReference type="NCBI Taxonomy" id="1076179"/>
    <lineage>
        <taxon>unclassified sequences</taxon>
        <taxon>metagenomes</taxon>
        <taxon>ecological metagenomes</taxon>
    </lineage>
</organism>